<comment type="catalytic activity">
    <reaction evidence="1 15">
        <text>Hydrolysis of DNA containing ring-opened 7-methylguanine residues, releasing 2,6-diamino-4-hydroxy-5-(N-methyl)formamidopyrimidine.</text>
        <dbReference type="EC" id="3.2.2.23"/>
    </reaction>
</comment>
<dbReference type="Gene3D" id="1.10.8.50">
    <property type="match status" value="1"/>
</dbReference>
<organism evidence="18 19">
    <name type="scientific">Oceanococcus atlanticus</name>
    <dbReference type="NCBI Taxonomy" id="1317117"/>
    <lineage>
        <taxon>Bacteria</taxon>
        <taxon>Pseudomonadati</taxon>
        <taxon>Pseudomonadota</taxon>
        <taxon>Gammaproteobacteria</taxon>
        <taxon>Chromatiales</taxon>
        <taxon>Oceanococcaceae</taxon>
        <taxon>Oceanococcus</taxon>
    </lineage>
</organism>
<dbReference type="GO" id="GO:0006284">
    <property type="term" value="P:base-excision repair"/>
    <property type="evidence" value="ECO:0007669"/>
    <property type="project" value="InterPro"/>
</dbReference>
<name>A0A1Y1SA95_9GAMM</name>
<keyword evidence="9 15" id="KW-0238">DNA-binding</keyword>
<evidence type="ECO:0000256" key="5">
    <source>
        <dbReference type="ARBA" id="ARBA00022763"/>
    </source>
</evidence>
<feature type="binding site" evidence="15">
    <location>
        <position position="91"/>
    </location>
    <ligand>
        <name>DNA</name>
        <dbReference type="ChEBI" id="CHEBI:16991"/>
    </ligand>
</feature>
<accession>A0A1Y1SA95</accession>
<evidence type="ECO:0000313" key="19">
    <source>
        <dbReference type="Proteomes" id="UP000192342"/>
    </source>
</evidence>
<feature type="binding site" evidence="15">
    <location>
        <position position="110"/>
    </location>
    <ligand>
        <name>DNA</name>
        <dbReference type="ChEBI" id="CHEBI:16991"/>
    </ligand>
</feature>
<dbReference type="SUPFAM" id="SSF57716">
    <property type="entry name" value="Glucocorticoid receptor-like (DNA-binding domain)"/>
    <property type="match status" value="1"/>
</dbReference>
<feature type="domain" description="FPG-type" evidence="16">
    <location>
        <begin position="237"/>
        <end position="271"/>
    </location>
</feature>
<feature type="active site" description="Proton donor; for beta-elimination activity" evidence="15">
    <location>
        <position position="58"/>
    </location>
</feature>
<evidence type="ECO:0000259" key="16">
    <source>
        <dbReference type="PROSITE" id="PS51066"/>
    </source>
</evidence>
<dbReference type="InterPro" id="IPR012319">
    <property type="entry name" value="FPG_cat"/>
</dbReference>
<comment type="catalytic activity">
    <reaction evidence="14 15">
        <text>2'-deoxyribonucleotide-(2'-deoxyribose 5'-phosphate)-2'-deoxyribonucleotide-DNA = a 3'-end 2'-deoxyribonucleotide-(2,3-dehydro-2,3-deoxyribose 5'-phosphate)-DNA + a 5'-end 5'-phospho-2'-deoxyribonucleoside-DNA + H(+)</text>
        <dbReference type="Rhea" id="RHEA:66592"/>
        <dbReference type="Rhea" id="RHEA-COMP:13180"/>
        <dbReference type="Rhea" id="RHEA-COMP:16897"/>
        <dbReference type="Rhea" id="RHEA-COMP:17067"/>
        <dbReference type="ChEBI" id="CHEBI:15378"/>
        <dbReference type="ChEBI" id="CHEBI:136412"/>
        <dbReference type="ChEBI" id="CHEBI:157695"/>
        <dbReference type="ChEBI" id="CHEBI:167181"/>
        <dbReference type="EC" id="4.2.99.18"/>
    </reaction>
</comment>
<evidence type="ECO:0000256" key="1">
    <source>
        <dbReference type="ARBA" id="ARBA00001668"/>
    </source>
</evidence>
<evidence type="ECO:0000256" key="2">
    <source>
        <dbReference type="ARBA" id="ARBA00009409"/>
    </source>
</evidence>
<evidence type="ECO:0000256" key="14">
    <source>
        <dbReference type="ARBA" id="ARBA00044632"/>
    </source>
</evidence>
<evidence type="ECO:0000256" key="10">
    <source>
        <dbReference type="ARBA" id="ARBA00023204"/>
    </source>
</evidence>
<dbReference type="GO" id="GO:0034039">
    <property type="term" value="F:8-oxo-7,8-dihydroguanine DNA N-glycosylase activity"/>
    <property type="evidence" value="ECO:0007669"/>
    <property type="project" value="TreeGrafter"/>
</dbReference>
<protein>
    <recommendedName>
        <fullName evidence="15">Formamidopyrimidine-DNA glycosylase</fullName>
        <shortName evidence="15">Fapy-DNA glycosylase</shortName>
        <ecNumber evidence="15">3.2.2.23</ecNumber>
    </recommendedName>
    <alternativeName>
        <fullName evidence="15">DNA-(apurinic or apyrimidinic site) lyase MutM</fullName>
        <shortName evidence="15">AP lyase MutM</shortName>
        <ecNumber evidence="15">4.2.99.18</ecNumber>
    </alternativeName>
</protein>
<comment type="cofactor">
    <cofactor evidence="15">
        <name>Zn(2+)</name>
        <dbReference type="ChEBI" id="CHEBI:29105"/>
    </cofactor>
    <text evidence="15">Binds 1 zinc ion per subunit.</text>
</comment>
<dbReference type="Proteomes" id="UP000192342">
    <property type="component" value="Unassembled WGS sequence"/>
</dbReference>
<evidence type="ECO:0000256" key="7">
    <source>
        <dbReference type="ARBA" id="ARBA00022801"/>
    </source>
</evidence>
<keyword evidence="12 15" id="KW-0511">Multifunctional enzyme</keyword>
<dbReference type="GO" id="GO:0008270">
    <property type="term" value="F:zinc ion binding"/>
    <property type="evidence" value="ECO:0007669"/>
    <property type="project" value="UniProtKB-UniRule"/>
</dbReference>
<dbReference type="Pfam" id="PF01149">
    <property type="entry name" value="Fapy_DNA_glyco"/>
    <property type="match status" value="1"/>
</dbReference>
<keyword evidence="5 15" id="KW-0227">DNA damage</keyword>
<dbReference type="InterPro" id="IPR010979">
    <property type="entry name" value="Ribosomal_uS13-like_H2TH"/>
</dbReference>
<dbReference type="Pfam" id="PF06827">
    <property type="entry name" value="zf-FPG_IleRS"/>
    <property type="match status" value="1"/>
</dbReference>
<dbReference type="NCBIfam" id="NF002211">
    <property type="entry name" value="PRK01103.1"/>
    <property type="match status" value="1"/>
</dbReference>
<dbReference type="Pfam" id="PF06831">
    <property type="entry name" value="H2TH"/>
    <property type="match status" value="1"/>
</dbReference>
<keyword evidence="8 15" id="KW-0862">Zinc</keyword>
<evidence type="ECO:0000256" key="4">
    <source>
        <dbReference type="ARBA" id="ARBA00022723"/>
    </source>
</evidence>
<keyword evidence="10 15" id="KW-0234">DNA repair</keyword>
<comment type="function">
    <text evidence="15">Involved in base excision repair of DNA damaged by oxidation or by mutagenic agents. Acts as DNA glycosylase that recognizes and removes damaged bases. Has a preference for oxidized purines, such as 7,8-dihydro-8-oxoguanine (8-oxoG). Has AP (apurinic/apyrimidinic) lyase activity and introduces nicks in the DNA strand. Cleaves the DNA backbone by beta-delta elimination to generate a single-strand break at the site of the removed base with both 3'- and 5'-phosphates.</text>
</comment>
<dbReference type="InterPro" id="IPR020629">
    <property type="entry name" value="FPG_Glyclase"/>
</dbReference>
<keyword evidence="4 15" id="KW-0479">Metal-binding</keyword>
<feature type="active site" description="Proton donor; for delta-elimination activity" evidence="15">
    <location>
        <position position="261"/>
    </location>
</feature>
<dbReference type="CDD" id="cd08966">
    <property type="entry name" value="EcFpg-like_N"/>
    <property type="match status" value="1"/>
</dbReference>
<dbReference type="InterPro" id="IPR035937">
    <property type="entry name" value="FPG_N"/>
</dbReference>
<dbReference type="EC" id="4.2.99.18" evidence="15"/>
<gene>
    <name evidence="15" type="primary">mutM</name>
    <name evidence="15" type="synonym">fpg</name>
    <name evidence="18" type="ORF">ATO7_15662</name>
</gene>
<sequence>MPELPEVETTRRGILPALQGRRLIGADVRESRLRWPVPEALSNLVEEQPVLDVKRRAKYLLIELPNGDIVLHLGMSGSLRVVPADTALRKHDHLDLLIDDGHALRFNDPRRFGLLLWQPHDGGVHPLLAHLGPEPLSDDFSATALYQRSRKLKGAVKNFIMDQKTVVGVGNIYASEALFRAGIDPRRAAGRVSLARYQSLVGHIREVLEDALDSGGSTLRDFLRPDGAPGYFVQSLNVYDRHNEPCTRCATPIRREVIGQRASYFCPQCQH</sequence>
<dbReference type="InterPro" id="IPR015887">
    <property type="entry name" value="DNA_glyclase_Znf_dom_DNA_BS"/>
</dbReference>
<keyword evidence="19" id="KW-1185">Reference proteome</keyword>
<evidence type="ECO:0000256" key="9">
    <source>
        <dbReference type="ARBA" id="ARBA00023125"/>
    </source>
</evidence>
<evidence type="ECO:0000259" key="17">
    <source>
        <dbReference type="PROSITE" id="PS51068"/>
    </source>
</evidence>
<dbReference type="PANTHER" id="PTHR22993:SF9">
    <property type="entry name" value="FORMAMIDOPYRIMIDINE-DNA GLYCOSYLASE"/>
    <property type="match status" value="1"/>
</dbReference>
<dbReference type="GO" id="GO:0003684">
    <property type="term" value="F:damaged DNA binding"/>
    <property type="evidence" value="ECO:0007669"/>
    <property type="project" value="InterPro"/>
</dbReference>
<feature type="active site" description="Schiff-base intermediate with DNA" evidence="15">
    <location>
        <position position="2"/>
    </location>
</feature>
<dbReference type="FunFam" id="1.10.8.50:FF:000003">
    <property type="entry name" value="Formamidopyrimidine-DNA glycosylase"/>
    <property type="match status" value="1"/>
</dbReference>
<dbReference type="NCBIfam" id="TIGR00577">
    <property type="entry name" value="fpg"/>
    <property type="match status" value="1"/>
</dbReference>
<dbReference type="GO" id="GO:0140078">
    <property type="term" value="F:class I DNA-(apurinic or apyrimidinic site) endonuclease activity"/>
    <property type="evidence" value="ECO:0007669"/>
    <property type="project" value="UniProtKB-EC"/>
</dbReference>
<keyword evidence="11 15" id="KW-0456">Lyase</keyword>
<dbReference type="SMART" id="SM01232">
    <property type="entry name" value="H2TH"/>
    <property type="match status" value="1"/>
</dbReference>
<dbReference type="AlphaFoldDB" id="A0A1Y1SA95"/>
<comment type="caution">
    <text evidence="15">Lacks conserved residue(s) required for the propagation of feature annotation.</text>
</comment>
<comment type="subunit">
    <text evidence="3 15">Monomer.</text>
</comment>
<evidence type="ECO:0000256" key="15">
    <source>
        <dbReference type="HAMAP-Rule" id="MF_00103"/>
    </source>
</evidence>
<evidence type="ECO:0000256" key="8">
    <source>
        <dbReference type="ARBA" id="ARBA00022833"/>
    </source>
</evidence>
<dbReference type="RefSeq" id="WP_083563379.1">
    <property type="nucleotide sequence ID" value="NZ_AQQV01000005.1"/>
</dbReference>
<reference evidence="18 19" key="1">
    <citation type="submission" date="2013-04" db="EMBL/GenBank/DDBJ databases">
        <title>Oceanococcus atlanticus 22II-S10r2 Genome Sequencing.</title>
        <authorList>
            <person name="Lai Q."/>
            <person name="Li G."/>
            <person name="Shao Z."/>
        </authorList>
    </citation>
    <scope>NUCLEOTIDE SEQUENCE [LARGE SCALE GENOMIC DNA]</scope>
    <source>
        <strain evidence="18 19">22II-S10r2</strain>
    </source>
</reference>
<dbReference type="InterPro" id="IPR015886">
    <property type="entry name" value="H2TH_FPG"/>
</dbReference>
<dbReference type="OrthoDB" id="9800855at2"/>
<keyword evidence="7 15" id="KW-0378">Hydrolase</keyword>
<dbReference type="InterPro" id="IPR000214">
    <property type="entry name" value="Znf_DNA_glyclase/AP_lyase"/>
</dbReference>
<feature type="domain" description="Formamidopyrimidine-DNA glycosylase catalytic" evidence="17">
    <location>
        <begin position="2"/>
        <end position="113"/>
    </location>
</feature>
<feature type="active site" description="Proton donor" evidence="15">
    <location>
        <position position="3"/>
    </location>
</feature>
<keyword evidence="13 15" id="KW-0326">Glycosidase</keyword>
<dbReference type="HAMAP" id="MF_00103">
    <property type="entry name" value="Fapy_DNA_glycosyl"/>
    <property type="match status" value="1"/>
</dbReference>
<dbReference type="EC" id="3.2.2.23" evidence="15"/>
<dbReference type="SMART" id="SM00898">
    <property type="entry name" value="Fapy_DNA_glyco"/>
    <property type="match status" value="1"/>
</dbReference>
<proteinExistence type="inferred from homology"/>
<evidence type="ECO:0000256" key="13">
    <source>
        <dbReference type="ARBA" id="ARBA00023295"/>
    </source>
</evidence>
<dbReference type="PROSITE" id="PS51066">
    <property type="entry name" value="ZF_FPG_2"/>
    <property type="match status" value="1"/>
</dbReference>
<dbReference type="PROSITE" id="PS51068">
    <property type="entry name" value="FPG_CAT"/>
    <property type="match status" value="1"/>
</dbReference>
<evidence type="ECO:0000256" key="6">
    <source>
        <dbReference type="ARBA" id="ARBA00022771"/>
    </source>
</evidence>
<dbReference type="SUPFAM" id="SSF46946">
    <property type="entry name" value="S13-like H2TH domain"/>
    <property type="match status" value="1"/>
</dbReference>
<dbReference type="EMBL" id="AQQV01000005">
    <property type="protein sequence ID" value="ORE85234.1"/>
    <property type="molecule type" value="Genomic_DNA"/>
</dbReference>
<keyword evidence="6 15" id="KW-0863">Zinc-finger</keyword>
<evidence type="ECO:0000256" key="12">
    <source>
        <dbReference type="ARBA" id="ARBA00023268"/>
    </source>
</evidence>
<dbReference type="PANTHER" id="PTHR22993">
    <property type="entry name" value="FORMAMIDOPYRIMIDINE-DNA GLYCOSYLASE"/>
    <property type="match status" value="1"/>
</dbReference>
<dbReference type="PROSITE" id="PS01242">
    <property type="entry name" value="ZF_FPG_1"/>
    <property type="match status" value="1"/>
</dbReference>
<comment type="caution">
    <text evidence="18">The sequence shown here is derived from an EMBL/GenBank/DDBJ whole genome shotgun (WGS) entry which is preliminary data.</text>
</comment>
<dbReference type="Gene3D" id="3.20.190.10">
    <property type="entry name" value="MutM-like, N-terminal"/>
    <property type="match status" value="1"/>
</dbReference>
<dbReference type="InterPro" id="IPR010663">
    <property type="entry name" value="Znf_FPG/IleRS"/>
</dbReference>
<evidence type="ECO:0000256" key="3">
    <source>
        <dbReference type="ARBA" id="ARBA00011245"/>
    </source>
</evidence>
<dbReference type="STRING" id="1317117.ATO7_15662"/>
<evidence type="ECO:0000256" key="11">
    <source>
        <dbReference type="ARBA" id="ARBA00023239"/>
    </source>
</evidence>
<dbReference type="SUPFAM" id="SSF81624">
    <property type="entry name" value="N-terminal domain of MutM-like DNA repair proteins"/>
    <property type="match status" value="1"/>
</dbReference>
<evidence type="ECO:0000313" key="18">
    <source>
        <dbReference type="EMBL" id="ORE85234.1"/>
    </source>
</evidence>
<comment type="similarity">
    <text evidence="2 15">Belongs to the FPG family.</text>
</comment>
<dbReference type="FunFam" id="3.20.190.10:FF:000001">
    <property type="entry name" value="Formamidopyrimidine-DNA glycosylase"/>
    <property type="match status" value="1"/>
</dbReference>